<dbReference type="AlphaFoldDB" id="A0A024FW27"/>
<name>A0A024FW27_9STRA</name>
<accession>A0A024FW27</accession>
<dbReference type="InterPro" id="IPR021109">
    <property type="entry name" value="Peptidase_aspartic_dom_sf"/>
</dbReference>
<gene>
    <name evidence="1" type="ORF">BN9_123790</name>
</gene>
<dbReference type="EMBL" id="CAIX01000548">
    <property type="protein sequence ID" value="CCI11102.1"/>
    <property type="molecule type" value="Genomic_DNA"/>
</dbReference>
<dbReference type="Proteomes" id="UP000053237">
    <property type="component" value="Unassembled WGS sequence"/>
</dbReference>
<sequence length="392" mass="45528">MKALQIQKYGAGMLGVFLAYYRFVGAQYMKLQHQTPDGSNTIGGLRVKIYLLRERGSDAHPITDNDLYLLTFPIEEDDPNGVEAFNEIKGDMPIDKVKLQDNSPGKPAYPTAIIPNLYAKFDRDERKQPEIQKHGRTYLTELNELRAPSKMEVEVKVLRSYTRTIKKNSYTCGWVLRGCSLKFLSLQTTLYEDESLITMNPQVYISSNSGIYSFDMKMVPQLYLYQMNFPGKRQFTPEMDLSSVEMNFIGEKRHRYKVEFRPDNLMTTIPESLFDTLRESLIRMDFYWESNRYQRPCQQLEYEKVVEFIKKNKRISGLPPLDLMYGNEQVLTIKANKYVRFITENDHTICALNFIPNSEEKLVLGYSFLNAYSIIIQNADGTKSYKFSDADV</sequence>
<evidence type="ECO:0008006" key="3">
    <source>
        <dbReference type="Google" id="ProtNLM"/>
    </source>
</evidence>
<evidence type="ECO:0000313" key="1">
    <source>
        <dbReference type="EMBL" id="CCI11102.1"/>
    </source>
</evidence>
<protein>
    <recommendedName>
        <fullName evidence="3">Peptidase A1 domain-containing protein</fullName>
    </recommendedName>
</protein>
<comment type="caution">
    <text evidence="1">The sequence shown here is derived from an EMBL/GenBank/DDBJ whole genome shotgun (WGS) entry which is preliminary data.</text>
</comment>
<dbReference type="InParanoid" id="A0A024FW27"/>
<dbReference type="SUPFAM" id="SSF50630">
    <property type="entry name" value="Acid proteases"/>
    <property type="match status" value="1"/>
</dbReference>
<proteinExistence type="predicted"/>
<evidence type="ECO:0000313" key="2">
    <source>
        <dbReference type="Proteomes" id="UP000053237"/>
    </source>
</evidence>
<organism evidence="1 2">
    <name type="scientific">Albugo candida</name>
    <dbReference type="NCBI Taxonomy" id="65357"/>
    <lineage>
        <taxon>Eukaryota</taxon>
        <taxon>Sar</taxon>
        <taxon>Stramenopiles</taxon>
        <taxon>Oomycota</taxon>
        <taxon>Peronosporomycetes</taxon>
        <taxon>Albuginales</taxon>
        <taxon>Albuginaceae</taxon>
        <taxon>Albugo</taxon>
    </lineage>
</organism>
<dbReference type="Gene3D" id="2.40.70.10">
    <property type="entry name" value="Acid Proteases"/>
    <property type="match status" value="1"/>
</dbReference>
<keyword evidence="2" id="KW-1185">Reference proteome</keyword>
<reference evidence="1 2" key="1">
    <citation type="submission" date="2012-05" db="EMBL/GenBank/DDBJ databases">
        <title>Recombination and specialization in a pathogen metapopulation.</title>
        <authorList>
            <person name="Gardiner A."/>
            <person name="Kemen E."/>
            <person name="Schultz-Larsen T."/>
            <person name="MacLean D."/>
            <person name="Van Oosterhout C."/>
            <person name="Jones J.D.G."/>
        </authorList>
    </citation>
    <scope>NUCLEOTIDE SEQUENCE [LARGE SCALE GENOMIC DNA]</scope>
    <source>
        <strain evidence="1 2">Ac Nc2</strain>
    </source>
</reference>